<dbReference type="InterPro" id="IPR008567">
    <property type="entry name" value="BKACE"/>
</dbReference>
<name>A0ABT6C2X6_9MICO</name>
<evidence type="ECO:0000313" key="2">
    <source>
        <dbReference type="Proteomes" id="UP001528912"/>
    </source>
</evidence>
<dbReference type="Proteomes" id="UP001528912">
    <property type="component" value="Unassembled WGS sequence"/>
</dbReference>
<dbReference type="PANTHER" id="PTHR37418">
    <property type="entry name" value="3-KETO-5-AMINOHEXANOATE CLEAVAGE ENZYME-RELATED"/>
    <property type="match status" value="1"/>
</dbReference>
<comment type="caution">
    <text evidence="1">The sequence shown here is derived from an EMBL/GenBank/DDBJ whole genome shotgun (WGS) entry which is preliminary data.</text>
</comment>
<accession>A0ABT6C2X6</accession>
<dbReference type="Gene3D" id="3.20.20.70">
    <property type="entry name" value="Aldolase class I"/>
    <property type="match status" value="1"/>
</dbReference>
<dbReference type="PANTHER" id="PTHR37418:SF1">
    <property type="entry name" value="3-KETO-5-AMINOHEXANOATE CLEAVAGE PROTEIN"/>
    <property type="match status" value="1"/>
</dbReference>
<proteinExistence type="predicted"/>
<reference evidence="1 2" key="1">
    <citation type="submission" date="2023-03" db="EMBL/GenBank/DDBJ databases">
        <title>YIM 133296 draft genome.</title>
        <authorList>
            <person name="Xiong L."/>
        </authorList>
    </citation>
    <scope>NUCLEOTIDE SEQUENCE [LARGE SCALE GENOMIC DNA]</scope>
    <source>
        <strain evidence="1 2">YIM 133296</strain>
    </source>
</reference>
<dbReference type="Pfam" id="PF05853">
    <property type="entry name" value="BKACE"/>
    <property type="match status" value="1"/>
</dbReference>
<dbReference type="InterPro" id="IPR013785">
    <property type="entry name" value="Aldolase_TIM"/>
</dbReference>
<dbReference type="EMBL" id="JAROAV010000001">
    <property type="protein sequence ID" value="MDF8262662.1"/>
    <property type="molecule type" value="Genomic_DNA"/>
</dbReference>
<dbReference type="RefSeq" id="WP_277190413.1">
    <property type="nucleotide sequence ID" value="NZ_JAROAV010000001.1"/>
</dbReference>
<sequence length="243" mass="25543">MLIKVCPNGPRPLEDHPRLSADPALIAQEAAAAVRAGAGAVHVHPKDESGADSLRADDVERFVAAIRAACPGVPVGATTGAWAMPDAAERVAAIDAWTTLPDFASLNWHEEGADDVAAALLGRGVGVEAGIWHRDGLAAWRRSPYRGRCLRALIELPDVADANEVDAMARELVAAVRLSEPALPVLLHGEGRSTWPAVERAVAWGLDTRIGLEDCLVGPDGEPAQGNAQLVRDAVRLARRPGG</sequence>
<evidence type="ECO:0000313" key="1">
    <source>
        <dbReference type="EMBL" id="MDF8262662.1"/>
    </source>
</evidence>
<gene>
    <name evidence="1" type="ORF">P4R38_00195</name>
</gene>
<keyword evidence="2" id="KW-1185">Reference proteome</keyword>
<protein>
    <submittedName>
        <fullName evidence="1">3-keto-5-aminohexanoate cleavage protein</fullName>
    </submittedName>
</protein>
<organism evidence="1 2">
    <name type="scientific">Luteipulveratus flavus</name>
    <dbReference type="NCBI Taxonomy" id="3031728"/>
    <lineage>
        <taxon>Bacteria</taxon>
        <taxon>Bacillati</taxon>
        <taxon>Actinomycetota</taxon>
        <taxon>Actinomycetes</taxon>
        <taxon>Micrococcales</taxon>
        <taxon>Dermacoccaceae</taxon>
        <taxon>Luteipulveratus</taxon>
    </lineage>
</organism>